<feature type="domain" description="Multidrug resistance protein MdtA-like beta-barrel" evidence="5">
    <location>
        <begin position="217"/>
        <end position="300"/>
    </location>
</feature>
<evidence type="ECO:0000256" key="1">
    <source>
        <dbReference type="ARBA" id="ARBA00004196"/>
    </source>
</evidence>
<dbReference type="Gene3D" id="2.40.30.170">
    <property type="match status" value="1"/>
</dbReference>
<evidence type="ECO:0000313" key="7">
    <source>
        <dbReference type="EMBL" id="VAX09010.1"/>
    </source>
</evidence>
<name>A0A3B1BF25_9ZZZZ</name>
<feature type="domain" description="Multidrug resistance protein MdtA-like barrel-sandwich hybrid" evidence="4">
    <location>
        <begin position="72"/>
        <end position="202"/>
    </location>
</feature>
<evidence type="ECO:0000259" key="6">
    <source>
        <dbReference type="Pfam" id="PF25967"/>
    </source>
</evidence>
<dbReference type="GO" id="GO:0030313">
    <property type="term" value="C:cell envelope"/>
    <property type="evidence" value="ECO:0007669"/>
    <property type="project" value="UniProtKB-SubCell"/>
</dbReference>
<keyword evidence="2" id="KW-0175">Coiled coil</keyword>
<feature type="coiled-coil region" evidence="2">
    <location>
        <begin position="150"/>
        <end position="177"/>
    </location>
</feature>
<dbReference type="InterPro" id="IPR058624">
    <property type="entry name" value="MdtA-like_HH"/>
</dbReference>
<dbReference type="InterPro" id="IPR006143">
    <property type="entry name" value="RND_pump_MFP"/>
</dbReference>
<organism evidence="7">
    <name type="scientific">hydrothermal vent metagenome</name>
    <dbReference type="NCBI Taxonomy" id="652676"/>
    <lineage>
        <taxon>unclassified sequences</taxon>
        <taxon>metagenomes</taxon>
        <taxon>ecological metagenomes</taxon>
    </lineage>
</organism>
<dbReference type="FunFam" id="2.40.420.20:FF:000001">
    <property type="entry name" value="Efflux RND transporter periplasmic adaptor subunit"/>
    <property type="match status" value="1"/>
</dbReference>
<dbReference type="InterPro" id="IPR058627">
    <property type="entry name" value="MdtA-like_C"/>
</dbReference>
<dbReference type="GO" id="GO:0022857">
    <property type="term" value="F:transmembrane transporter activity"/>
    <property type="evidence" value="ECO:0007669"/>
    <property type="project" value="InterPro"/>
</dbReference>
<dbReference type="Gene3D" id="2.40.420.20">
    <property type="match status" value="1"/>
</dbReference>
<dbReference type="GO" id="GO:0005886">
    <property type="term" value="C:plasma membrane"/>
    <property type="evidence" value="ECO:0007669"/>
    <property type="project" value="TreeGrafter"/>
</dbReference>
<dbReference type="Pfam" id="PF25944">
    <property type="entry name" value="Beta-barrel_RND"/>
    <property type="match status" value="1"/>
</dbReference>
<dbReference type="NCBIfam" id="TIGR01730">
    <property type="entry name" value="RND_mfp"/>
    <property type="match status" value="1"/>
</dbReference>
<reference evidence="7" key="1">
    <citation type="submission" date="2018-06" db="EMBL/GenBank/DDBJ databases">
        <authorList>
            <person name="Zhirakovskaya E."/>
        </authorList>
    </citation>
    <scope>NUCLEOTIDE SEQUENCE</scope>
</reference>
<dbReference type="SUPFAM" id="SSF111369">
    <property type="entry name" value="HlyD-like secretion proteins"/>
    <property type="match status" value="1"/>
</dbReference>
<proteinExistence type="predicted"/>
<evidence type="ECO:0000259" key="3">
    <source>
        <dbReference type="Pfam" id="PF25876"/>
    </source>
</evidence>
<dbReference type="PANTHER" id="PTHR30158">
    <property type="entry name" value="ACRA/E-RELATED COMPONENT OF DRUG EFFLUX TRANSPORTER"/>
    <property type="match status" value="1"/>
</dbReference>
<gene>
    <name evidence="7" type="ORF">MNBD_GAMMA25-99</name>
</gene>
<dbReference type="AlphaFoldDB" id="A0A3B1BF25"/>
<sequence length="392" mass="43126">MILSKSKLFIRPTNPIIFLFLVLFLILGLSACNNSQPEQRKPATPGVLVVKVISQDIRPTSEFIGRTFAVNDVSLQAQVSGYLKQRSFEEGKDVEAGAPLFLIDPAPYKAEVAAAEGRVAEAKAAVTRTRKDLKRALRLVKKGNISQQERDKRESDKLQAEAQLKSAEAALQQANINLSYTQISSPIHGRIGRAIISVGNLVGPLSGELARIVELDPIYVNFSVDEKTIIALKNRDKDTDDKEKLAISLRLADGSLYDQPGKIDFIDNVVDYKTGSVTVRVHFENPDKLLLPGFFVTTILSRDESIAKLLIPQASVQEDQAGQFVMLVTPENTVEQRRISANHHYQGQLIVDEGLKADETIIVEGIQKVRPGMTVKPRTASQPNTRAAQPGL</sequence>
<dbReference type="InterPro" id="IPR058626">
    <property type="entry name" value="MdtA-like_b-barrel"/>
</dbReference>
<dbReference type="Gene3D" id="2.40.50.100">
    <property type="match status" value="1"/>
</dbReference>
<dbReference type="EMBL" id="UOFY01000031">
    <property type="protein sequence ID" value="VAX09010.1"/>
    <property type="molecule type" value="Genomic_DNA"/>
</dbReference>
<dbReference type="Pfam" id="PF25917">
    <property type="entry name" value="BSH_RND"/>
    <property type="match status" value="1"/>
</dbReference>
<comment type="subcellular location">
    <subcellularLocation>
        <location evidence="1">Cell envelope</location>
    </subcellularLocation>
</comment>
<feature type="domain" description="Multidrug resistance protein MdtA-like alpha-helical hairpin" evidence="3">
    <location>
        <begin position="113"/>
        <end position="181"/>
    </location>
</feature>
<feature type="domain" description="Multidrug resistance protein MdtA-like C-terminal permuted SH3" evidence="6">
    <location>
        <begin position="309"/>
        <end position="368"/>
    </location>
</feature>
<dbReference type="PROSITE" id="PS51257">
    <property type="entry name" value="PROKAR_LIPOPROTEIN"/>
    <property type="match status" value="1"/>
</dbReference>
<accession>A0A3B1BF25</accession>
<dbReference type="Gene3D" id="1.10.287.470">
    <property type="entry name" value="Helix hairpin bin"/>
    <property type="match status" value="1"/>
</dbReference>
<evidence type="ECO:0000259" key="4">
    <source>
        <dbReference type="Pfam" id="PF25917"/>
    </source>
</evidence>
<dbReference type="Pfam" id="PF25876">
    <property type="entry name" value="HH_MFP_RND"/>
    <property type="match status" value="1"/>
</dbReference>
<evidence type="ECO:0000256" key="2">
    <source>
        <dbReference type="SAM" id="Coils"/>
    </source>
</evidence>
<dbReference type="Pfam" id="PF25967">
    <property type="entry name" value="RND-MFP_C"/>
    <property type="match status" value="1"/>
</dbReference>
<dbReference type="InterPro" id="IPR058625">
    <property type="entry name" value="MdtA-like_BSH"/>
</dbReference>
<dbReference type="GO" id="GO:0046677">
    <property type="term" value="P:response to antibiotic"/>
    <property type="evidence" value="ECO:0007669"/>
    <property type="project" value="TreeGrafter"/>
</dbReference>
<protein>
    <submittedName>
        <fullName evidence="7">RND efflux system, membrane fusion protein</fullName>
    </submittedName>
</protein>
<evidence type="ECO:0000259" key="5">
    <source>
        <dbReference type="Pfam" id="PF25944"/>
    </source>
</evidence>